<dbReference type="SUPFAM" id="SSF52540">
    <property type="entry name" value="P-loop containing nucleoside triphosphate hydrolases"/>
    <property type="match status" value="1"/>
</dbReference>
<sequence length="722" mass="81090">MAENEMNLASPVQLDIIDRLRGLGISNFVALPQLAVVGDQSSGKSSVLESFSKLPFPRDSGLCTRFATQIIFRRGATSTTKVSIIPGPDRSLQEANQLRDYVKDGLTTLESSVFLNILHEVCQLMGIPGPGQLLETSKSTFSEDLLSIELCGPDKQNLSIIDIPGIFRTPTEGVTTKADMALVRRIMNRHIKDERTIILAVIPSNTDIATQEIISIAKELDPNGVRTLGVLTKPDLIDKGGEESVMSLVEGKLNPLRLGYCIVRNRGQSELSSDPDARAMKEKDFFSTEPWSRLDRDRVGTLALEKRLQELLVSITRREFPKVQAQISQQLLNCQRLLDGLGVDRESADQQRRFLLEISQKFQDVTNCALDAYYSRHEVFGTIPELRLATLAVERMEHYADEIRTFGHAVNFDSEARADVPKFEPPHVSSTPSSNSSNADSKTSDHLYPELSDLFLSSGEVPEPSNRNIMEWIGEEYRKARGFGLATIGPSIFPTIWQEQSKNWKELTLAYISDIVYFVHDFICKALAHVCPDEEVRSGLWSVLQEQLIDKYRAAVSHVEFIIQVERFGTPLTTNGYFSENLQKCKTSRLEKLFGKYAEPAKDHNWPQIPQPGKVVRLDRIKQSMSMDNSEYTVQEIHDILQSYYEVARKRFVDTICMQASDFHLLTGPSSPLRIFGTAFVSELSAAQLDLIAGEDVSTKQLRKSLKKEISTLEKGKKLLRT</sequence>
<dbReference type="InterPro" id="IPR001401">
    <property type="entry name" value="Dynamin_GTPase"/>
</dbReference>
<gene>
    <name evidence="6" type="ORF">L207DRAFT_475958</name>
</gene>
<dbReference type="GO" id="GO:0005874">
    <property type="term" value="C:microtubule"/>
    <property type="evidence" value="ECO:0007669"/>
    <property type="project" value="TreeGrafter"/>
</dbReference>
<feature type="domain" description="Dynamin-type G" evidence="5">
    <location>
        <begin position="28"/>
        <end position="321"/>
    </location>
</feature>
<dbReference type="FunFam" id="3.40.50.300:FF:001425">
    <property type="entry name" value="Dynamin GTPase, putative"/>
    <property type="match status" value="1"/>
</dbReference>
<dbReference type="GO" id="GO:0003924">
    <property type="term" value="F:GTPase activity"/>
    <property type="evidence" value="ECO:0007669"/>
    <property type="project" value="InterPro"/>
</dbReference>
<dbReference type="GO" id="GO:0005525">
    <property type="term" value="F:GTP binding"/>
    <property type="evidence" value="ECO:0007669"/>
    <property type="project" value="InterPro"/>
</dbReference>
<dbReference type="SMART" id="SM00053">
    <property type="entry name" value="DYNc"/>
    <property type="match status" value="1"/>
</dbReference>
<dbReference type="GO" id="GO:0000266">
    <property type="term" value="P:mitochondrial fission"/>
    <property type="evidence" value="ECO:0007669"/>
    <property type="project" value="TreeGrafter"/>
</dbReference>
<dbReference type="OrthoDB" id="415706at2759"/>
<dbReference type="GO" id="GO:0048312">
    <property type="term" value="P:intracellular distribution of mitochondria"/>
    <property type="evidence" value="ECO:0007669"/>
    <property type="project" value="TreeGrafter"/>
</dbReference>
<dbReference type="GO" id="GO:0008017">
    <property type="term" value="F:microtubule binding"/>
    <property type="evidence" value="ECO:0007669"/>
    <property type="project" value="TreeGrafter"/>
</dbReference>
<dbReference type="AlphaFoldDB" id="A0A2J6QRL9"/>
<dbReference type="STRING" id="1149755.A0A2J6QRL9"/>
<evidence type="ECO:0000256" key="3">
    <source>
        <dbReference type="SAM" id="MobiDB-lite"/>
    </source>
</evidence>
<dbReference type="CDD" id="cd08771">
    <property type="entry name" value="DLP_1"/>
    <property type="match status" value="1"/>
</dbReference>
<dbReference type="InterPro" id="IPR027417">
    <property type="entry name" value="P-loop_NTPase"/>
</dbReference>
<evidence type="ECO:0000256" key="1">
    <source>
        <dbReference type="ARBA" id="ARBA00022741"/>
    </source>
</evidence>
<evidence type="ECO:0000256" key="2">
    <source>
        <dbReference type="ARBA" id="ARBA00023134"/>
    </source>
</evidence>
<evidence type="ECO:0000313" key="7">
    <source>
        <dbReference type="Proteomes" id="UP000235786"/>
    </source>
</evidence>
<evidence type="ECO:0000259" key="5">
    <source>
        <dbReference type="PROSITE" id="PS51718"/>
    </source>
</evidence>
<dbReference type="InterPro" id="IPR045063">
    <property type="entry name" value="Dynamin_N"/>
</dbReference>
<name>A0A2J6QRL9_HYAVF</name>
<dbReference type="InterPro" id="IPR030381">
    <property type="entry name" value="G_DYNAMIN_dom"/>
</dbReference>
<dbReference type="GO" id="GO:0005739">
    <property type="term" value="C:mitochondrion"/>
    <property type="evidence" value="ECO:0007669"/>
    <property type="project" value="TreeGrafter"/>
</dbReference>
<dbReference type="PANTHER" id="PTHR11566:SF215">
    <property type="entry name" value="DYNAMIN GTPASE"/>
    <property type="match status" value="1"/>
</dbReference>
<evidence type="ECO:0000313" key="6">
    <source>
        <dbReference type="EMBL" id="PMD28905.1"/>
    </source>
</evidence>
<dbReference type="GO" id="GO:0006897">
    <property type="term" value="P:endocytosis"/>
    <property type="evidence" value="ECO:0007669"/>
    <property type="project" value="TreeGrafter"/>
</dbReference>
<keyword evidence="1" id="KW-0547">Nucleotide-binding</keyword>
<proteinExistence type="predicted"/>
<dbReference type="GO" id="GO:0016020">
    <property type="term" value="C:membrane"/>
    <property type="evidence" value="ECO:0007669"/>
    <property type="project" value="TreeGrafter"/>
</dbReference>
<feature type="domain" description="GED" evidence="4">
    <location>
        <begin position="634"/>
        <end position="722"/>
    </location>
</feature>
<accession>A0A2J6QRL9</accession>
<dbReference type="PROSITE" id="PS51718">
    <property type="entry name" value="G_DYNAMIN_2"/>
    <property type="match status" value="1"/>
</dbReference>
<dbReference type="Pfam" id="PF01031">
    <property type="entry name" value="Dynamin_M"/>
    <property type="match status" value="1"/>
</dbReference>
<dbReference type="PANTHER" id="PTHR11566">
    <property type="entry name" value="DYNAMIN"/>
    <property type="match status" value="1"/>
</dbReference>
<dbReference type="InterPro" id="IPR000375">
    <property type="entry name" value="Dynamin_stalk"/>
</dbReference>
<dbReference type="PROSITE" id="PS51388">
    <property type="entry name" value="GED"/>
    <property type="match status" value="1"/>
</dbReference>
<dbReference type="Proteomes" id="UP000235786">
    <property type="component" value="Unassembled WGS sequence"/>
</dbReference>
<dbReference type="GO" id="GO:0016559">
    <property type="term" value="P:peroxisome fission"/>
    <property type="evidence" value="ECO:0007669"/>
    <property type="project" value="TreeGrafter"/>
</dbReference>
<organism evidence="6 7">
    <name type="scientific">Hyaloscypha variabilis (strain UAMH 11265 / GT02V1 / F)</name>
    <name type="common">Meliniomyces variabilis</name>
    <dbReference type="NCBI Taxonomy" id="1149755"/>
    <lineage>
        <taxon>Eukaryota</taxon>
        <taxon>Fungi</taxon>
        <taxon>Dikarya</taxon>
        <taxon>Ascomycota</taxon>
        <taxon>Pezizomycotina</taxon>
        <taxon>Leotiomycetes</taxon>
        <taxon>Helotiales</taxon>
        <taxon>Hyaloscyphaceae</taxon>
        <taxon>Hyaloscypha</taxon>
        <taxon>Hyaloscypha variabilis</taxon>
    </lineage>
</organism>
<dbReference type="Gene3D" id="3.40.50.300">
    <property type="entry name" value="P-loop containing nucleotide triphosphate hydrolases"/>
    <property type="match status" value="1"/>
</dbReference>
<reference evidence="6 7" key="1">
    <citation type="submission" date="2016-04" db="EMBL/GenBank/DDBJ databases">
        <title>A degradative enzymes factory behind the ericoid mycorrhizal symbiosis.</title>
        <authorList>
            <consortium name="DOE Joint Genome Institute"/>
            <person name="Martino E."/>
            <person name="Morin E."/>
            <person name="Grelet G."/>
            <person name="Kuo A."/>
            <person name="Kohler A."/>
            <person name="Daghino S."/>
            <person name="Barry K."/>
            <person name="Choi C."/>
            <person name="Cichocki N."/>
            <person name="Clum A."/>
            <person name="Copeland A."/>
            <person name="Hainaut M."/>
            <person name="Haridas S."/>
            <person name="Labutti K."/>
            <person name="Lindquist E."/>
            <person name="Lipzen A."/>
            <person name="Khouja H.-R."/>
            <person name="Murat C."/>
            <person name="Ohm R."/>
            <person name="Olson A."/>
            <person name="Spatafora J."/>
            <person name="Veneault-Fourrey C."/>
            <person name="Henrissat B."/>
            <person name="Grigoriev I."/>
            <person name="Martin F."/>
            <person name="Perotto S."/>
        </authorList>
    </citation>
    <scope>NUCLEOTIDE SEQUENCE [LARGE SCALE GENOMIC DNA]</scope>
    <source>
        <strain evidence="6 7">F</strain>
    </source>
</reference>
<feature type="compositionally biased region" description="Low complexity" evidence="3">
    <location>
        <begin position="429"/>
        <end position="441"/>
    </location>
</feature>
<dbReference type="EMBL" id="KZ613981">
    <property type="protein sequence ID" value="PMD28905.1"/>
    <property type="molecule type" value="Genomic_DNA"/>
</dbReference>
<dbReference type="Pfam" id="PF00350">
    <property type="entry name" value="Dynamin_N"/>
    <property type="match status" value="1"/>
</dbReference>
<dbReference type="PRINTS" id="PR00195">
    <property type="entry name" value="DYNAMIN"/>
</dbReference>
<feature type="region of interest" description="Disordered" evidence="3">
    <location>
        <begin position="421"/>
        <end position="444"/>
    </location>
</feature>
<dbReference type="InterPro" id="IPR022812">
    <property type="entry name" value="Dynamin"/>
</dbReference>
<dbReference type="InterPro" id="IPR020850">
    <property type="entry name" value="GED_dom"/>
</dbReference>
<evidence type="ECO:0000259" key="4">
    <source>
        <dbReference type="PROSITE" id="PS51388"/>
    </source>
</evidence>
<keyword evidence="2" id="KW-0342">GTP-binding</keyword>
<protein>
    <submittedName>
        <fullName evidence="6">Uncharacterized protein</fullName>
    </submittedName>
</protein>
<keyword evidence="7" id="KW-1185">Reference proteome</keyword>